<keyword evidence="14" id="KW-0238">DNA-binding</keyword>
<dbReference type="Gene3D" id="3.30.420.10">
    <property type="entry name" value="Ribonuclease H-like superfamily/Ribonuclease H"/>
    <property type="match status" value="1"/>
</dbReference>
<evidence type="ECO:0000256" key="7">
    <source>
        <dbReference type="ARBA" id="ARBA00022750"/>
    </source>
</evidence>
<evidence type="ECO:0000256" key="12">
    <source>
        <dbReference type="ARBA" id="ARBA00022918"/>
    </source>
</evidence>
<evidence type="ECO:0000256" key="9">
    <source>
        <dbReference type="ARBA" id="ARBA00022801"/>
    </source>
</evidence>
<keyword evidence="7" id="KW-0064">Aspartyl protease</keyword>
<evidence type="ECO:0000313" key="21">
    <source>
        <dbReference type="Proteomes" id="UP001627154"/>
    </source>
</evidence>
<dbReference type="GO" id="GO:0004519">
    <property type="term" value="F:endonuclease activity"/>
    <property type="evidence" value="ECO:0007669"/>
    <property type="project" value="UniProtKB-KW"/>
</dbReference>
<reference evidence="20 21" key="1">
    <citation type="journal article" date="2024" name="bioRxiv">
        <title>A reference genome for Trichogramma kaykai: A tiny desert-dwelling parasitoid wasp with competing sex-ratio distorters.</title>
        <authorList>
            <person name="Culotta J."/>
            <person name="Lindsey A.R."/>
        </authorList>
    </citation>
    <scope>NUCLEOTIDE SEQUENCE [LARGE SCALE GENOMIC DNA]</scope>
    <source>
        <strain evidence="20 21">KSX58</strain>
    </source>
</reference>
<evidence type="ECO:0000256" key="3">
    <source>
        <dbReference type="ARBA" id="ARBA00022679"/>
    </source>
</evidence>
<dbReference type="InterPro" id="IPR021109">
    <property type="entry name" value="Peptidase_aspartic_dom_sf"/>
</dbReference>
<evidence type="ECO:0000256" key="6">
    <source>
        <dbReference type="ARBA" id="ARBA00022723"/>
    </source>
</evidence>
<dbReference type="AlphaFoldDB" id="A0ABD2X616"/>
<dbReference type="FunFam" id="3.30.70.270:FF:000020">
    <property type="entry name" value="Transposon Tf2-6 polyprotein-like Protein"/>
    <property type="match status" value="1"/>
</dbReference>
<keyword evidence="13" id="KW-0239">DNA-directed DNA polymerase</keyword>
<dbReference type="PROSITE" id="PS50878">
    <property type="entry name" value="RT_POL"/>
    <property type="match status" value="1"/>
</dbReference>
<dbReference type="EC" id="2.7.7.49" evidence="1"/>
<keyword evidence="12" id="KW-0695">RNA-directed DNA polymerase</keyword>
<dbReference type="InterPro" id="IPR000477">
    <property type="entry name" value="RT_dom"/>
</dbReference>
<feature type="domain" description="Reverse transcriptase" evidence="18">
    <location>
        <begin position="249"/>
        <end position="427"/>
    </location>
</feature>
<dbReference type="InterPro" id="IPR056924">
    <property type="entry name" value="SH3_Tf2-1"/>
</dbReference>
<keyword evidence="5" id="KW-0540">Nuclease</keyword>
<evidence type="ECO:0000256" key="10">
    <source>
        <dbReference type="ARBA" id="ARBA00022842"/>
    </source>
</evidence>
<dbReference type="GO" id="GO:0003887">
    <property type="term" value="F:DNA-directed DNA polymerase activity"/>
    <property type="evidence" value="ECO:0007669"/>
    <property type="project" value="UniProtKB-KW"/>
</dbReference>
<dbReference type="FunFam" id="3.10.20.370:FF:000001">
    <property type="entry name" value="Retrovirus-related Pol polyprotein from transposon 17.6-like protein"/>
    <property type="match status" value="1"/>
</dbReference>
<name>A0ABD2X616_9HYME</name>
<dbReference type="InterPro" id="IPR001584">
    <property type="entry name" value="Integrase_cat-core"/>
</dbReference>
<evidence type="ECO:0000256" key="16">
    <source>
        <dbReference type="SAM" id="MobiDB-lite"/>
    </source>
</evidence>
<feature type="compositionally biased region" description="Basic and acidic residues" evidence="16">
    <location>
        <begin position="1058"/>
        <end position="1078"/>
    </location>
</feature>
<keyword evidence="10" id="KW-0460">Magnesium</keyword>
<dbReference type="Pfam" id="PF00077">
    <property type="entry name" value="RVP"/>
    <property type="match status" value="1"/>
</dbReference>
<dbReference type="CDD" id="cd01647">
    <property type="entry name" value="RT_LTR"/>
    <property type="match status" value="1"/>
</dbReference>
<feature type="domain" description="Peptidase A2" evidence="17">
    <location>
        <begin position="52"/>
        <end position="136"/>
    </location>
</feature>
<keyword evidence="3" id="KW-0808">Transferase</keyword>
<dbReference type="GO" id="GO:0006310">
    <property type="term" value="P:DNA recombination"/>
    <property type="evidence" value="ECO:0007669"/>
    <property type="project" value="UniProtKB-KW"/>
</dbReference>
<evidence type="ECO:0000259" key="18">
    <source>
        <dbReference type="PROSITE" id="PS50878"/>
    </source>
</evidence>
<keyword evidence="8" id="KW-0255">Endonuclease</keyword>
<dbReference type="Pfam" id="PF24626">
    <property type="entry name" value="SH3_Tf2-1"/>
    <property type="match status" value="1"/>
</dbReference>
<dbReference type="Proteomes" id="UP001627154">
    <property type="component" value="Unassembled WGS sequence"/>
</dbReference>
<dbReference type="Gene3D" id="2.40.70.10">
    <property type="entry name" value="Acid Proteases"/>
    <property type="match status" value="1"/>
</dbReference>
<dbReference type="InterPro" id="IPR001995">
    <property type="entry name" value="Peptidase_A2_cat"/>
</dbReference>
<evidence type="ECO:0000313" key="20">
    <source>
        <dbReference type="EMBL" id="KAL3400756.1"/>
    </source>
</evidence>
<evidence type="ECO:0000256" key="11">
    <source>
        <dbReference type="ARBA" id="ARBA00022908"/>
    </source>
</evidence>
<keyword evidence="15" id="KW-0233">DNA recombination</keyword>
<dbReference type="CDD" id="cd00303">
    <property type="entry name" value="retropepsin_like"/>
    <property type="match status" value="1"/>
</dbReference>
<dbReference type="InterPro" id="IPR001969">
    <property type="entry name" value="Aspartic_peptidase_AS"/>
</dbReference>
<keyword evidence="11" id="KW-0229">DNA integration</keyword>
<gene>
    <name evidence="20" type="ORF">TKK_005903</name>
</gene>
<protein>
    <recommendedName>
        <fullName evidence="1">RNA-directed DNA polymerase</fullName>
        <ecNumber evidence="1">2.7.7.49</ecNumber>
    </recommendedName>
</protein>
<evidence type="ECO:0000256" key="5">
    <source>
        <dbReference type="ARBA" id="ARBA00022722"/>
    </source>
</evidence>
<dbReference type="GO" id="GO:0004190">
    <property type="term" value="F:aspartic-type endopeptidase activity"/>
    <property type="evidence" value="ECO:0007669"/>
    <property type="project" value="UniProtKB-KW"/>
</dbReference>
<dbReference type="Pfam" id="PF17921">
    <property type="entry name" value="Integrase_H2C2"/>
    <property type="match status" value="1"/>
</dbReference>
<dbReference type="GO" id="GO:0046872">
    <property type="term" value="F:metal ion binding"/>
    <property type="evidence" value="ECO:0007669"/>
    <property type="project" value="UniProtKB-KW"/>
</dbReference>
<dbReference type="GO" id="GO:0042575">
    <property type="term" value="C:DNA polymerase complex"/>
    <property type="evidence" value="ECO:0007669"/>
    <property type="project" value="UniProtKB-ARBA"/>
</dbReference>
<keyword evidence="6" id="KW-0479">Metal-binding</keyword>
<evidence type="ECO:0000256" key="2">
    <source>
        <dbReference type="ARBA" id="ARBA00022670"/>
    </source>
</evidence>
<dbReference type="PANTHER" id="PTHR37984">
    <property type="entry name" value="PROTEIN CBG26694"/>
    <property type="match status" value="1"/>
</dbReference>
<dbReference type="InterPro" id="IPR036397">
    <property type="entry name" value="RNaseH_sf"/>
</dbReference>
<sequence length="1078" mass="123319">MAACEQATHVAENIVTLFEEFETQENPGDEARGAEKIRCPHVDIILNSWVEIQALVDTGSTVTCLQEEFFEANKENFKNLPILPLVNTVVTGFRGEKSVRIKKQIRIPTMIQGISAEINFLVIPRLAKTCILGVDALNSYGTIINVPQRKIAFESLQVITDDRDKPYNQGISMEEIEQKVQGIEADDKTRIQLKNLCVKYIDCFRKVPGRFRSYEHTIIMKNDEPFFLKSYPIPDKYREQVSQEVAKMLRQGIIERSTTPYISPLVIVPKKDGSVRLCLDARQINDRMQEDHDGPEEIDQVLRRCQEIGVMSSLDLRASFWQVPLAIDSRKYTGFTHQGYTYQYTSVPFGLKISSAALNRAAETILRDMKNEVIAFVDDWLIVSPTIEQHLVDLDNLLTRISDENVTVNFNKFELLRKEIRFVGFVLTPEGIKADDKKTEAIMKFPTPTTPTQIRGFLGLVNFNSRFTARLAEADAPLIELTTKEKAWQWSEREKQAFENVKNLFCTELFLHHPRQDRGYVLFTDASQKALGSALCQEIEPGDMRIIYMASRTLKGAELNYYTTELELLAIVGALEKFRSYVYGRQIEIRTDHQALTFLRTSWFLSQRLLRWSLMIQDYNLTIKHIPGKANLLADILSRPPDMPSEQTNEASIYALLARQPKASILKDLKQLRSLQAEDAHLKRLQASEKGQVAIDSTGLIIWKDQRGTRCYLPQALLRPLVAEIHELYGHIGPKKCAVLISESFYFPNLGKHTHKILKSCDSCQRNKTYTVEIQGISQPILVKQPNDLLSIDFIGPFPPSKNGARFALITVDAFSRFTQIYPIPRATCQATVKCLVEDYFPKYGHVKTIQSDHGSQYTSKPWTFCMNRQNIKIIFSSIRHPQSNLVERYNKEIGRFLRTLAGDDHPSWAYWCSTIAEIMNTTVNQTTGFCPLEVHTGKKPEHFWTKYVPIRASHKAHEQICEEARANIEREGNRRAEKWNETHRITTFDIGDLVLVKALRVPSSSAQRVAKLLNVYEGPYAIAKKAAEATYEIKNPRTGKIRGTYHISNMRPYFTDDEQKQKEGKEKEENSRGKGEQ</sequence>
<dbReference type="InterPro" id="IPR050951">
    <property type="entry name" value="Retrovirus_Pol_polyprotein"/>
</dbReference>
<dbReference type="Pfam" id="PF00665">
    <property type="entry name" value="rve"/>
    <property type="match status" value="1"/>
</dbReference>
<keyword evidence="9" id="KW-0378">Hydrolase</keyword>
<dbReference type="PANTHER" id="PTHR37984:SF5">
    <property type="entry name" value="PROTEIN NYNRIN-LIKE"/>
    <property type="match status" value="1"/>
</dbReference>
<evidence type="ECO:0000256" key="14">
    <source>
        <dbReference type="ARBA" id="ARBA00023125"/>
    </source>
</evidence>
<accession>A0ABD2X616</accession>
<dbReference type="InterPro" id="IPR043128">
    <property type="entry name" value="Rev_trsase/Diguanyl_cyclase"/>
</dbReference>
<keyword evidence="2" id="KW-0645">Protease</keyword>
<dbReference type="EMBL" id="JBJJXI010000050">
    <property type="protein sequence ID" value="KAL3400756.1"/>
    <property type="molecule type" value="Genomic_DNA"/>
</dbReference>
<feature type="domain" description="Integrase catalytic" evidence="19">
    <location>
        <begin position="782"/>
        <end position="940"/>
    </location>
</feature>
<dbReference type="CDD" id="cd09274">
    <property type="entry name" value="RNase_HI_RT_Ty3"/>
    <property type="match status" value="1"/>
</dbReference>
<organism evidence="20 21">
    <name type="scientific">Trichogramma kaykai</name>
    <dbReference type="NCBI Taxonomy" id="54128"/>
    <lineage>
        <taxon>Eukaryota</taxon>
        <taxon>Metazoa</taxon>
        <taxon>Ecdysozoa</taxon>
        <taxon>Arthropoda</taxon>
        <taxon>Hexapoda</taxon>
        <taxon>Insecta</taxon>
        <taxon>Pterygota</taxon>
        <taxon>Neoptera</taxon>
        <taxon>Endopterygota</taxon>
        <taxon>Hymenoptera</taxon>
        <taxon>Apocrita</taxon>
        <taxon>Proctotrupomorpha</taxon>
        <taxon>Chalcidoidea</taxon>
        <taxon>Trichogrammatidae</taxon>
        <taxon>Trichogramma</taxon>
    </lineage>
</organism>
<evidence type="ECO:0000256" key="13">
    <source>
        <dbReference type="ARBA" id="ARBA00022932"/>
    </source>
</evidence>
<evidence type="ECO:0000256" key="15">
    <source>
        <dbReference type="ARBA" id="ARBA00023172"/>
    </source>
</evidence>
<dbReference type="PROSITE" id="PS00141">
    <property type="entry name" value="ASP_PROTEASE"/>
    <property type="match status" value="1"/>
</dbReference>
<dbReference type="GO" id="GO:0015074">
    <property type="term" value="P:DNA integration"/>
    <property type="evidence" value="ECO:0007669"/>
    <property type="project" value="UniProtKB-KW"/>
</dbReference>
<evidence type="ECO:0000259" key="19">
    <source>
        <dbReference type="PROSITE" id="PS50994"/>
    </source>
</evidence>
<evidence type="ECO:0000256" key="1">
    <source>
        <dbReference type="ARBA" id="ARBA00012493"/>
    </source>
</evidence>
<dbReference type="InterPro" id="IPR041588">
    <property type="entry name" value="Integrase_H2C2"/>
</dbReference>
<dbReference type="InterPro" id="IPR012337">
    <property type="entry name" value="RNaseH-like_sf"/>
</dbReference>
<dbReference type="GO" id="GO:0003677">
    <property type="term" value="F:DNA binding"/>
    <property type="evidence" value="ECO:0007669"/>
    <property type="project" value="UniProtKB-KW"/>
</dbReference>
<dbReference type="PROSITE" id="PS50994">
    <property type="entry name" value="INTEGRASE"/>
    <property type="match status" value="1"/>
</dbReference>
<dbReference type="Pfam" id="PF17917">
    <property type="entry name" value="RT_RNaseH"/>
    <property type="match status" value="1"/>
</dbReference>
<dbReference type="Gene3D" id="3.30.70.270">
    <property type="match status" value="2"/>
</dbReference>
<dbReference type="Gene3D" id="3.10.10.10">
    <property type="entry name" value="HIV Type 1 Reverse Transcriptase, subunit A, domain 1"/>
    <property type="match status" value="1"/>
</dbReference>
<dbReference type="SUPFAM" id="SSF53098">
    <property type="entry name" value="Ribonuclease H-like"/>
    <property type="match status" value="1"/>
</dbReference>
<dbReference type="InterPro" id="IPR018061">
    <property type="entry name" value="Retropepsins"/>
</dbReference>
<evidence type="ECO:0000259" key="17">
    <source>
        <dbReference type="PROSITE" id="PS50175"/>
    </source>
</evidence>
<proteinExistence type="predicted"/>
<dbReference type="GO" id="GO:0006508">
    <property type="term" value="P:proteolysis"/>
    <property type="evidence" value="ECO:0007669"/>
    <property type="project" value="UniProtKB-KW"/>
</dbReference>
<keyword evidence="21" id="KW-1185">Reference proteome</keyword>
<dbReference type="GO" id="GO:0003964">
    <property type="term" value="F:RNA-directed DNA polymerase activity"/>
    <property type="evidence" value="ECO:0007669"/>
    <property type="project" value="UniProtKB-KW"/>
</dbReference>
<dbReference type="InterPro" id="IPR043502">
    <property type="entry name" value="DNA/RNA_pol_sf"/>
</dbReference>
<feature type="region of interest" description="Disordered" evidence="16">
    <location>
        <begin position="1050"/>
        <end position="1078"/>
    </location>
</feature>
<evidence type="ECO:0000256" key="4">
    <source>
        <dbReference type="ARBA" id="ARBA00022695"/>
    </source>
</evidence>
<dbReference type="Pfam" id="PF00078">
    <property type="entry name" value="RVT_1"/>
    <property type="match status" value="1"/>
</dbReference>
<dbReference type="Gene3D" id="1.10.340.70">
    <property type="match status" value="1"/>
</dbReference>
<comment type="caution">
    <text evidence="20">The sequence shown here is derived from an EMBL/GenBank/DDBJ whole genome shotgun (WGS) entry which is preliminary data.</text>
</comment>
<evidence type="ECO:0000256" key="8">
    <source>
        <dbReference type="ARBA" id="ARBA00022759"/>
    </source>
</evidence>
<dbReference type="InterPro" id="IPR041373">
    <property type="entry name" value="RT_RNaseH"/>
</dbReference>
<dbReference type="SUPFAM" id="SSF56672">
    <property type="entry name" value="DNA/RNA polymerases"/>
    <property type="match status" value="1"/>
</dbReference>
<dbReference type="PROSITE" id="PS50175">
    <property type="entry name" value="ASP_PROT_RETROV"/>
    <property type="match status" value="1"/>
</dbReference>
<keyword evidence="4" id="KW-0548">Nucleotidyltransferase</keyword>
<dbReference type="SUPFAM" id="SSF50630">
    <property type="entry name" value="Acid proteases"/>
    <property type="match status" value="1"/>
</dbReference>